<evidence type="ECO:0000313" key="1">
    <source>
        <dbReference type="EMBL" id="QJA98982.1"/>
    </source>
</evidence>
<dbReference type="AlphaFoldDB" id="A0A6M3LZM7"/>
<reference evidence="1" key="1">
    <citation type="submission" date="2020-03" db="EMBL/GenBank/DDBJ databases">
        <title>The deep terrestrial virosphere.</title>
        <authorList>
            <person name="Holmfeldt K."/>
            <person name="Nilsson E."/>
            <person name="Simone D."/>
            <person name="Lopez-Fernandez M."/>
            <person name="Wu X."/>
            <person name="de Brujin I."/>
            <person name="Lundin D."/>
            <person name="Andersson A."/>
            <person name="Bertilsson S."/>
            <person name="Dopson M."/>
        </authorList>
    </citation>
    <scope>NUCLEOTIDE SEQUENCE</scope>
    <source>
        <strain evidence="1">MM171A01422</strain>
        <strain evidence="2">MM171B00346</strain>
    </source>
</reference>
<protein>
    <submittedName>
        <fullName evidence="1">Uncharacterized protein</fullName>
    </submittedName>
</protein>
<proteinExistence type="predicted"/>
<evidence type="ECO:0000313" key="2">
    <source>
        <dbReference type="EMBL" id="QJB04316.1"/>
    </source>
</evidence>
<sequence>MTEKLLRAGLALGFKMGGRGDLTKRLESFMKEMKELGVEVNVSVVLTFQGGT</sequence>
<organism evidence="1">
    <name type="scientific">viral metagenome</name>
    <dbReference type="NCBI Taxonomy" id="1070528"/>
    <lineage>
        <taxon>unclassified sequences</taxon>
        <taxon>metagenomes</taxon>
        <taxon>organismal metagenomes</taxon>
    </lineage>
</organism>
<dbReference type="EMBL" id="MT143879">
    <property type="protein sequence ID" value="QJB04316.1"/>
    <property type="molecule type" value="Genomic_DNA"/>
</dbReference>
<dbReference type="EMBL" id="MT143621">
    <property type="protein sequence ID" value="QJA98982.1"/>
    <property type="molecule type" value="Genomic_DNA"/>
</dbReference>
<accession>A0A6M3LZM7</accession>
<gene>
    <name evidence="1" type="ORF">MM171A01422_0015</name>
    <name evidence="2" type="ORF">MM171B00346_0028</name>
</gene>
<name>A0A6M3LZM7_9ZZZZ</name>